<reference evidence="1 2" key="1">
    <citation type="submission" date="2017-04" db="EMBL/GenBank/DDBJ databases">
        <title>Bacillus krulwichiae AM31D Genome sequencing and assembly.</title>
        <authorList>
            <person name="Krulwich T.A."/>
            <person name="Anastor L."/>
            <person name="Ehrlich R."/>
            <person name="Ehrlich G.D."/>
            <person name="Janto B."/>
        </authorList>
    </citation>
    <scope>NUCLEOTIDE SEQUENCE [LARGE SCALE GENOMIC DNA]</scope>
    <source>
        <strain evidence="1 2">AM31D</strain>
    </source>
</reference>
<dbReference type="AlphaFoldDB" id="A0A1X9MGJ7"/>
<dbReference type="RefSeq" id="WP_066160237.1">
    <property type="nucleotide sequence ID" value="NZ_CP020814.1"/>
</dbReference>
<protein>
    <recommendedName>
        <fullName evidence="3">DUF3601 domain-containing protein</fullName>
    </recommendedName>
</protein>
<organism evidence="1 2">
    <name type="scientific">Halalkalibacter krulwichiae</name>
    <dbReference type="NCBI Taxonomy" id="199441"/>
    <lineage>
        <taxon>Bacteria</taxon>
        <taxon>Bacillati</taxon>
        <taxon>Bacillota</taxon>
        <taxon>Bacilli</taxon>
        <taxon>Bacillales</taxon>
        <taxon>Bacillaceae</taxon>
        <taxon>Halalkalibacter</taxon>
    </lineage>
</organism>
<accession>A0A1X9MGJ7</accession>
<proteinExistence type="predicted"/>
<dbReference type="EMBL" id="CP020814">
    <property type="protein sequence ID" value="ARK32546.1"/>
    <property type="molecule type" value="Genomic_DNA"/>
</dbReference>
<dbReference type="Proteomes" id="UP000193006">
    <property type="component" value="Chromosome"/>
</dbReference>
<evidence type="ECO:0000313" key="2">
    <source>
        <dbReference type="Proteomes" id="UP000193006"/>
    </source>
</evidence>
<gene>
    <name evidence="1" type="ORF">BkAM31D_23230</name>
</gene>
<sequence length="77" mass="9080">MSVTAEEFETDRGIRVGDDFELVKKVYGPNFYYRDEQSMTVLGYRDRKQGITLEFFSIDYLGKGIITSFTLSDYRHY</sequence>
<name>A0A1X9MGJ7_9BACI</name>
<dbReference type="STRING" id="199441.BkAM31D_23230"/>
<evidence type="ECO:0008006" key="3">
    <source>
        <dbReference type="Google" id="ProtNLM"/>
    </source>
</evidence>
<keyword evidence="2" id="KW-1185">Reference proteome</keyword>
<evidence type="ECO:0000313" key="1">
    <source>
        <dbReference type="EMBL" id="ARK32546.1"/>
    </source>
</evidence>
<dbReference type="KEGG" id="bkw:BkAM31D_23230"/>